<dbReference type="Gene3D" id="1.25.40.10">
    <property type="entry name" value="Tetratricopeptide repeat domain"/>
    <property type="match status" value="1"/>
</dbReference>
<evidence type="ECO:0000313" key="1">
    <source>
        <dbReference type="EMBL" id="KPM48368.1"/>
    </source>
</evidence>
<gene>
    <name evidence="1" type="ORF">AFM12_06900</name>
</gene>
<sequence length="264" mass="30018">MLITSLSAFSQGIEESFLFANSLYENQQYQNAVETYKRVLFFDSDDIYGPQSYKKMADCLYETGEFAEASYYYDLAYFTHSGTEQADITLQKISCHLLLREYNLAQVELFNLPDSLKENQTEQKVFYEAMLAFATEDFEMAEELFKDIAPDTLAVHELFRENDKINKLSPKKAKILSIILPGLGQFYAGDVKNGLNSLLLTGGLLYLGAASAVKTSILDASISVLPWFQRYYSGGYNKAEAIAEAKIKERRFKVFNELLDEVEN</sequence>
<dbReference type="SUPFAM" id="SSF48452">
    <property type="entry name" value="TPR-like"/>
    <property type="match status" value="1"/>
</dbReference>
<organism evidence="1 2">
    <name type="scientific">Jiulongibacter sediminis</name>
    <dbReference type="NCBI Taxonomy" id="1605367"/>
    <lineage>
        <taxon>Bacteria</taxon>
        <taxon>Pseudomonadati</taxon>
        <taxon>Bacteroidota</taxon>
        <taxon>Cytophagia</taxon>
        <taxon>Cytophagales</taxon>
        <taxon>Leadbetterellaceae</taxon>
        <taxon>Jiulongibacter</taxon>
    </lineage>
</organism>
<comment type="caution">
    <text evidence="1">The sequence shown here is derived from an EMBL/GenBank/DDBJ whole genome shotgun (WGS) entry which is preliminary data.</text>
</comment>
<proteinExistence type="predicted"/>
<dbReference type="Proteomes" id="UP000050454">
    <property type="component" value="Unassembled WGS sequence"/>
</dbReference>
<dbReference type="EMBL" id="LGTQ01000006">
    <property type="protein sequence ID" value="KPM48368.1"/>
    <property type="molecule type" value="Genomic_DNA"/>
</dbReference>
<dbReference type="InterPro" id="IPR011990">
    <property type="entry name" value="TPR-like_helical_dom_sf"/>
</dbReference>
<dbReference type="STRING" id="1605367.AFM12_06900"/>
<dbReference type="RefSeq" id="WP_055145782.1">
    <property type="nucleotide sequence ID" value="NZ_JXSZ01000006.1"/>
</dbReference>
<name>A0A0P7C2N7_9BACT</name>
<evidence type="ECO:0000313" key="2">
    <source>
        <dbReference type="Proteomes" id="UP000050454"/>
    </source>
</evidence>
<reference evidence="1 2" key="1">
    <citation type="submission" date="2015-07" db="EMBL/GenBank/DDBJ databases">
        <title>The draft genome sequence of Leadbetterella sp. JN14-9.</title>
        <authorList>
            <person name="Liu Y."/>
            <person name="Du J."/>
            <person name="Shao Z."/>
        </authorList>
    </citation>
    <scope>NUCLEOTIDE SEQUENCE [LARGE SCALE GENOMIC DNA]</scope>
    <source>
        <strain evidence="1 2">JN14-9</strain>
    </source>
</reference>
<dbReference type="AlphaFoldDB" id="A0A0P7C2N7"/>
<accession>A0A0P7C2N7</accession>
<protein>
    <submittedName>
        <fullName evidence="1">Uncharacterized protein</fullName>
    </submittedName>
</protein>
<keyword evidence="2" id="KW-1185">Reference proteome</keyword>